<feature type="chain" id="PRO_5047394742" evidence="4">
    <location>
        <begin position="24"/>
        <end position="890"/>
    </location>
</feature>
<gene>
    <name evidence="6" type="ORF">GCM10008942_08020</name>
</gene>
<sequence length="890" mass="94592">MRRSKFAALLLATCALTVGAAGAGPVAREGVRAEAEARAGAVVAKMTVDEKVGQLVNTAPAIPRLGIPAYNWWTESLHGAIGTVPATNFPEPIGLAATFDASFVKSVAAVVSEENRALHALARRTGHLGKIGTGLDTWSPNINLFRDPRWGRGQETYGEDPYLTARMGVAYVQGMQGPDADLPDVIATPKHFAVHSGPESTRHQANVFVSQHDIEDTYLPAFRAAVVEGGAQSIMCAYNRVDGQPACASDLLMKDRLRGAWGFKGYVVSDCDAVKDIADTHKYAPDQAAAVAAALKAGVDNECNNGTLVGVPGLPERYKEALARGYISIADIDRALVRLFAARYRTGDLAGLDRGPARSEPGILTPAHAAMALTAAEKSLVLLKNDKALPLAPNARIAVIGPLADSTRVLRGNYSAQQTGTPVSVLDGLKRAMPQAAITHVPFGRSLTDGDSVPQSALQTPDGKPGLKAEYFNAKHPPVVKATEWNGILDDFRTTPYAAKPVVTRIEPNVAARGYDTKAIAEHHRVVWTGYLVPPESGLYRIGLNGMLTNATLDGKEIGRIDRSGYGKLPKYVEMKLEKGKRYALRITAEAHGMSNADLLWKRISDQPDAELQTAAANADVIVAVVGLTSDLEGEEMDVHVEGFSGGDKTSLELPADQRAMLERAKATGKPLVVVAMNGSPIALQWAKANAAAIVEAWYSGEAGGQAIANVLSGKTNPAGRLPLTFYATVNDLPSFDDYSMKGRTYRYFQGTPVYPFGYGLSYTTFSYGPVTVTPVNGAPEEGLKVTAEVANTGGRDGEEVAELYLTPPAFEGAPKLALRGFERIGLKAGERKTVSFVLSPRDLSFVAADGTRQVVAGRYTVDVGSGQPAADVPHQSASFATTKAVKLPE</sequence>
<evidence type="ECO:0000256" key="3">
    <source>
        <dbReference type="ARBA" id="ARBA00022801"/>
    </source>
</evidence>
<dbReference type="Pfam" id="PF01915">
    <property type="entry name" value="Glyco_hydro_3_C"/>
    <property type="match status" value="1"/>
</dbReference>
<dbReference type="Gene3D" id="3.20.20.300">
    <property type="entry name" value="Glycoside hydrolase, family 3, N-terminal domain"/>
    <property type="match status" value="1"/>
</dbReference>
<dbReference type="InterPro" id="IPR017853">
    <property type="entry name" value="GH"/>
</dbReference>
<dbReference type="Pfam" id="PF14310">
    <property type="entry name" value="Fn3-like"/>
    <property type="match status" value="1"/>
</dbReference>
<dbReference type="EMBL" id="BAAADD010000002">
    <property type="protein sequence ID" value="GAA0561979.1"/>
    <property type="molecule type" value="Genomic_DNA"/>
</dbReference>
<dbReference type="InterPro" id="IPR002772">
    <property type="entry name" value="Glyco_hydro_3_C"/>
</dbReference>
<evidence type="ECO:0000259" key="5">
    <source>
        <dbReference type="PROSITE" id="PS51820"/>
    </source>
</evidence>
<dbReference type="InterPro" id="IPR036881">
    <property type="entry name" value="Glyco_hydro_3_C_sf"/>
</dbReference>
<dbReference type="PANTHER" id="PTHR42721">
    <property type="entry name" value="SUGAR HYDROLASE-RELATED"/>
    <property type="match status" value="1"/>
</dbReference>
<evidence type="ECO:0000256" key="4">
    <source>
        <dbReference type="SAM" id="SignalP"/>
    </source>
</evidence>
<dbReference type="InterPro" id="IPR001764">
    <property type="entry name" value="Glyco_hydro_3_N"/>
</dbReference>
<name>A0ABN1EBB5_9PROT</name>
<dbReference type="InterPro" id="IPR026891">
    <property type="entry name" value="Fn3-like"/>
</dbReference>
<dbReference type="PRINTS" id="PR00133">
    <property type="entry name" value="GLHYDRLASE3"/>
</dbReference>
<comment type="similarity">
    <text evidence="1">Belongs to the glycosyl hydrolase 3 family.</text>
</comment>
<dbReference type="InterPro" id="IPR044993">
    <property type="entry name" value="BXL"/>
</dbReference>
<evidence type="ECO:0000256" key="1">
    <source>
        <dbReference type="ARBA" id="ARBA00005336"/>
    </source>
</evidence>
<keyword evidence="2 4" id="KW-0732">Signal</keyword>
<dbReference type="PANTHER" id="PTHR42721:SF3">
    <property type="entry name" value="BETA-D-XYLOSIDASE 5-RELATED"/>
    <property type="match status" value="1"/>
</dbReference>
<dbReference type="RefSeq" id="WP_166932241.1">
    <property type="nucleotide sequence ID" value="NZ_BAAADD010000002.1"/>
</dbReference>
<accession>A0ABN1EBB5</accession>
<dbReference type="InterPro" id="IPR013783">
    <property type="entry name" value="Ig-like_fold"/>
</dbReference>
<dbReference type="Pfam" id="PF00933">
    <property type="entry name" value="Glyco_hydro_3"/>
    <property type="match status" value="1"/>
</dbReference>
<dbReference type="InterPro" id="IPR036962">
    <property type="entry name" value="Glyco_hydro_3_N_sf"/>
</dbReference>
<keyword evidence="7" id="KW-1185">Reference proteome</keyword>
<evidence type="ECO:0000313" key="7">
    <source>
        <dbReference type="Proteomes" id="UP001499951"/>
    </source>
</evidence>
<reference evidence="6 7" key="1">
    <citation type="journal article" date="2019" name="Int. J. Syst. Evol. Microbiol.">
        <title>The Global Catalogue of Microorganisms (GCM) 10K type strain sequencing project: providing services to taxonomists for standard genome sequencing and annotation.</title>
        <authorList>
            <consortium name="The Broad Institute Genomics Platform"/>
            <consortium name="The Broad Institute Genome Sequencing Center for Infectious Disease"/>
            <person name="Wu L."/>
            <person name="Ma J."/>
        </authorList>
    </citation>
    <scope>NUCLEOTIDE SEQUENCE [LARGE SCALE GENOMIC DNA]</scope>
    <source>
        <strain evidence="6 7">JCM 15089</strain>
    </source>
</reference>
<organism evidence="6 7">
    <name type="scientific">Rhizomicrobium electricum</name>
    <dbReference type="NCBI Taxonomy" id="480070"/>
    <lineage>
        <taxon>Bacteria</taxon>
        <taxon>Pseudomonadati</taxon>
        <taxon>Pseudomonadota</taxon>
        <taxon>Alphaproteobacteria</taxon>
        <taxon>Micropepsales</taxon>
        <taxon>Micropepsaceae</taxon>
        <taxon>Rhizomicrobium</taxon>
    </lineage>
</organism>
<evidence type="ECO:0000256" key="2">
    <source>
        <dbReference type="ARBA" id="ARBA00022729"/>
    </source>
</evidence>
<protein>
    <submittedName>
        <fullName evidence="6">Glycoside hydrolase family 3 protein</fullName>
    </submittedName>
</protein>
<proteinExistence type="inferred from homology"/>
<feature type="signal peptide" evidence="4">
    <location>
        <begin position="1"/>
        <end position="23"/>
    </location>
</feature>
<dbReference type="PROSITE" id="PS51820">
    <property type="entry name" value="PA14"/>
    <property type="match status" value="1"/>
</dbReference>
<dbReference type="SUPFAM" id="SSF56988">
    <property type="entry name" value="Anthrax protective antigen"/>
    <property type="match status" value="1"/>
</dbReference>
<dbReference type="SMART" id="SM01217">
    <property type="entry name" value="Fn3_like"/>
    <property type="match status" value="1"/>
</dbReference>
<dbReference type="Gene3D" id="2.60.40.10">
    <property type="entry name" value="Immunoglobulins"/>
    <property type="match status" value="1"/>
</dbReference>
<dbReference type="SUPFAM" id="SSF52279">
    <property type="entry name" value="Beta-D-glucan exohydrolase, C-terminal domain"/>
    <property type="match status" value="1"/>
</dbReference>
<dbReference type="SUPFAM" id="SSF51445">
    <property type="entry name" value="(Trans)glycosidases"/>
    <property type="match status" value="1"/>
</dbReference>
<dbReference type="Proteomes" id="UP001499951">
    <property type="component" value="Unassembled WGS sequence"/>
</dbReference>
<evidence type="ECO:0000313" key="6">
    <source>
        <dbReference type="EMBL" id="GAA0561979.1"/>
    </source>
</evidence>
<keyword evidence="3 6" id="KW-0378">Hydrolase</keyword>
<dbReference type="InterPro" id="IPR037524">
    <property type="entry name" value="PA14/GLEYA"/>
</dbReference>
<dbReference type="GO" id="GO:0016787">
    <property type="term" value="F:hydrolase activity"/>
    <property type="evidence" value="ECO:0007669"/>
    <property type="project" value="UniProtKB-KW"/>
</dbReference>
<comment type="caution">
    <text evidence="6">The sequence shown here is derived from an EMBL/GenBank/DDBJ whole genome shotgun (WGS) entry which is preliminary data.</text>
</comment>
<feature type="domain" description="PA14" evidence="5">
    <location>
        <begin position="462"/>
        <end position="616"/>
    </location>
</feature>
<dbReference type="Gene3D" id="3.40.50.1700">
    <property type="entry name" value="Glycoside hydrolase family 3 C-terminal domain"/>
    <property type="match status" value="2"/>
</dbReference>